<dbReference type="GO" id="GO:0008270">
    <property type="term" value="F:zinc ion binding"/>
    <property type="evidence" value="ECO:0007669"/>
    <property type="project" value="UniProtKB-KW"/>
</dbReference>
<dbReference type="Pfam" id="PF20846">
    <property type="entry name" value="PNMA_N"/>
    <property type="match status" value="1"/>
</dbReference>
<dbReference type="PANTHER" id="PTHR23095:SF51">
    <property type="entry name" value="PARANEOPLASTIC ANTIGEN MA1 HOMOLOG-RELATED"/>
    <property type="match status" value="1"/>
</dbReference>
<dbReference type="PROSITE" id="PS50158">
    <property type="entry name" value="ZF_CCHC"/>
    <property type="match status" value="1"/>
</dbReference>
<evidence type="ECO:0000259" key="3">
    <source>
        <dbReference type="PROSITE" id="PS50158"/>
    </source>
</evidence>
<protein>
    <submittedName>
        <fullName evidence="4">Paraneoplastic antigen Ma2</fullName>
    </submittedName>
</protein>
<comment type="caution">
    <text evidence="4">The sequence shown here is derived from an EMBL/GenBank/DDBJ whole genome shotgun (WGS) entry which is preliminary data.</text>
</comment>
<dbReference type="GO" id="GO:0003676">
    <property type="term" value="F:nucleic acid binding"/>
    <property type="evidence" value="ECO:0007669"/>
    <property type="project" value="InterPro"/>
</dbReference>
<dbReference type="InterPro" id="IPR036875">
    <property type="entry name" value="Znf_CCHC_sf"/>
</dbReference>
<dbReference type="InterPro" id="IPR001969">
    <property type="entry name" value="Aspartic_peptidase_AS"/>
</dbReference>
<organism evidence="4 5">
    <name type="scientific">Merluccius polli</name>
    <name type="common">Benguela hake</name>
    <name type="synonym">Merluccius cadenati</name>
    <dbReference type="NCBI Taxonomy" id="89951"/>
    <lineage>
        <taxon>Eukaryota</taxon>
        <taxon>Metazoa</taxon>
        <taxon>Chordata</taxon>
        <taxon>Craniata</taxon>
        <taxon>Vertebrata</taxon>
        <taxon>Euteleostomi</taxon>
        <taxon>Actinopterygii</taxon>
        <taxon>Neopterygii</taxon>
        <taxon>Teleostei</taxon>
        <taxon>Neoteleostei</taxon>
        <taxon>Acanthomorphata</taxon>
        <taxon>Zeiogadaria</taxon>
        <taxon>Gadariae</taxon>
        <taxon>Gadiformes</taxon>
        <taxon>Gadoidei</taxon>
        <taxon>Merlucciidae</taxon>
        <taxon>Merluccius</taxon>
    </lineage>
</organism>
<feature type="region of interest" description="Disordered" evidence="2">
    <location>
        <begin position="798"/>
        <end position="837"/>
    </location>
</feature>
<evidence type="ECO:0000313" key="4">
    <source>
        <dbReference type="EMBL" id="KAK0154897.1"/>
    </source>
</evidence>
<dbReference type="CDD" id="cd00303">
    <property type="entry name" value="retropepsin_like"/>
    <property type="match status" value="1"/>
</dbReference>
<dbReference type="Pfam" id="PF14893">
    <property type="entry name" value="PNMA"/>
    <property type="match status" value="1"/>
</dbReference>
<dbReference type="PROSITE" id="PS00141">
    <property type="entry name" value="ASP_PROTEASE"/>
    <property type="match status" value="1"/>
</dbReference>
<dbReference type="AlphaFoldDB" id="A0AA47PCT0"/>
<dbReference type="InterPro" id="IPR026523">
    <property type="entry name" value="PNMA"/>
</dbReference>
<name>A0AA47PCT0_MERPO</name>
<keyword evidence="1" id="KW-0862">Zinc</keyword>
<feature type="region of interest" description="Disordered" evidence="2">
    <location>
        <begin position="914"/>
        <end position="950"/>
    </location>
</feature>
<dbReference type="InterPro" id="IPR001878">
    <property type="entry name" value="Znf_CCHC"/>
</dbReference>
<proteinExistence type="predicted"/>
<keyword evidence="1" id="KW-0479">Metal-binding</keyword>
<dbReference type="Gene3D" id="4.10.60.10">
    <property type="entry name" value="Zinc finger, CCHC-type"/>
    <property type="match status" value="1"/>
</dbReference>
<dbReference type="PANTHER" id="PTHR23095">
    <property type="entry name" value="PARANEOPLASTIC ANTIGEN"/>
    <property type="match status" value="1"/>
</dbReference>
<evidence type="ECO:0000313" key="5">
    <source>
        <dbReference type="Proteomes" id="UP001174136"/>
    </source>
</evidence>
<evidence type="ECO:0000256" key="2">
    <source>
        <dbReference type="SAM" id="MobiDB-lite"/>
    </source>
</evidence>
<dbReference type="GO" id="GO:0004190">
    <property type="term" value="F:aspartic-type endopeptidase activity"/>
    <property type="evidence" value="ECO:0007669"/>
    <property type="project" value="InterPro"/>
</dbReference>
<dbReference type="SUPFAM" id="SSF57756">
    <property type="entry name" value="Retrovirus zinc finger-like domains"/>
    <property type="match status" value="1"/>
</dbReference>
<accession>A0AA47PCT0</accession>
<dbReference type="InterPro" id="IPR021109">
    <property type="entry name" value="Peptidase_aspartic_dom_sf"/>
</dbReference>
<reference evidence="4" key="1">
    <citation type="journal article" date="2023" name="Front. Mar. Sci.">
        <title>A new Merluccius polli reference genome to investigate the effects of global change in West African waters.</title>
        <authorList>
            <person name="Mateo J.L."/>
            <person name="Blanco-Fernandez C."/>
            <person name="Garcia-Vazquez E."/>
            <person name="Machado-Schiaffino G."/>
        </authorList>
    </citation>
    <scope>NUCLEOTIDE SEQUENCE</scope>
    <source>
        <strain evidence="4">C29</strain>
        <tissue evidence="4">Fin</tissue>
    </source>
</reference>
<feature type="domain" description="CCHC-type" evidence="3">
    <location>
        <begin position="475"/>
        <end position="488"/>
    </location>
</feature>
<dbReference type="Gene3D" id="2.40.70.10">
    <property type="entry name" value="Acid Proteases"/>
    <property type="match status" value="1"/>
</dbReference>
<keyword evidence="1" id="KW-0863">Zinc-finger</keyword>
<dbReference type="InterPro" id="IPR048271">
    <property type="entry name" value="PNMA_N"/>
</dbReference>
<dbReference type="Proteomes" id="UP001174136">
    <property type="component" value="Unassembled WGS sequence"/>
</dbReference>
<dbReference type="GO" id="GO:0006508">
    <property type="term" value="P:proteolysis"/>
    <property type="evidence" value="ECO:0007669"/>
    <property type="project" value="InterPro"/>
</dbReference>
<keyword evidence="5" id="KW-1185">Reference proteome</keyword>
<dbReference type="EMBL" id="JAOPHQ010000322">
    <property type="protein sequence ID" value="KAK0154897.1"/>
    <property type="molecule type" value="Genomic_DNA"/>
</dbReference>
<dbReference type="SMART" id="SM00343">
    <property type="entry name" value="ZnF_C2HC"/>
    <property type="match status" value="1"/>
</dbReference>
<dbReference type="InterPro" id="IPR048270">
    <property type="entry name" value="PNMA_C"/>
</dbReference>
<evidence type="ECO:0000256" key="1">
    <source>
        <dbReference type="PROSITE-ProRule" id="PRU00047"/>
    </source>
</evidence>
<dbReference type="SUPFAM" id="SSF50630">
    <property type="entry name" value="Acid proteases"/>
    <property type="match status" value="1"/>
</dbReference>
<sequence>MEDPSEYKAWQQTELLQWCRSEGIDLKHAILVIGVSEDLGVGQIEDVLHTVRCWGRVRVRGRKFSSEAGGLLVLCECKEELVSSWVPSEVRPADSDAVWEIVKAEETPAAPDDFSEKLKIFLATEGKSVADLKGFCTPSVPPGGTSDAVLQSLADAISRANKGPTESHSYRRLRIFSGIIPTPAGEESLDYWLEQATLMVQESEWTEQEKKRRISESLRGLALEVVKSLRLSRPGASPEDYLNALDNAFGSAESGDDLYFSFRLIQQKAGEKLSDYVRRLEPILAKVVKKGGIADRDKDRVRVEQLLRGAIGSDWMLLKMRLNERKVYPPDFLDLLTEIRTEEEHDRTRQRVNTRVRSVAARDESAETDTDIVEELRADFRALKTYVSEMNKRPSFVEEEAEVRPLASQSFQSGKDEAEAVALRKKVNRLEKKWKAKGGNVAEPQVAAAAVVMKPADRGFSAQRQSFRSDGDRFCYRCGEDGHIATKCSSPENEKRVIRRLIASLNKAKGNYSPGRDFKDDTTHCSARKQAVHAKTTATFPKGLIGPPTTAQVKVNGHPCTAILDSGSQVTIIFEKWYEEHLSNVTIHPVSGLAIWGLSDTSYPYLGYVLVDMQFPKELVGKSETLSVLALICPGPNTPDQVPVILGTNASLFHRLAALCGRQQSETLARTLNISGFGLKKEMVSQSVSEGDPDETVGLISWMGPGQLTIPPLESCCVPCQVDYCQSEPEGIIMVEASDATPLPQGVMLQPVVATAKAIDSKCFSLLLQNESRKEVNIPPGTPLGKVQVADLVSSPVTDAPLPVTRPVTRTQGKPVSHRSHSLRQPDSRLVDEETSDSECEIRPVYRWRSEPQDSHTHVSQRNRDNVIPVVDTADEHDNASNHEESEVEPEVISEPEHVIANESDDIVNTVNDADAPVGQRSRTVSDRDSVVAADEEVNPQRNSPRRGKRSIKPVIRLTYDEVGRSKDQPLTIVHRGVVIKIG</sequence>
<gene>
    <name evidence="4" type="primary">PNMA2_10</name>
    <name evidence="4" type="ORF">N1851_002789</name>
</gene>